<accession>A0A0P6I395</accession>
<organism evidence="1">
    <name type="scientific">Daphnia magna</name>
    <dbReference type="NCBI Taxonomy" id="35525"/>
    <lineage>
        <taxon>Eukaryota</taxon>
        <taxon>Metazoa</taxon>
        <taxon>Ecdysozoa</taxon>
        <taxon>Arthropoda</taxon>
        <taxon>Crustacea</taxon>
        <taxon>Branchiopoda</taxon>
        <taxon>Diplostraca</taxon>
        <taxon>Cladocera</taxon>
        <taxon>Anomopoda</taxon>
        <taxon>Daphniidae</taxon>
        <taxon>Daphnia</taxon>
    </lineage>
</organism>
<proteinExistence type="predicted"/>
<dbReference type="EMBL" id="GDIQ01010302">
    <property type="protein sequence ID" value="JAN84435.1"/>
    <property type="molecule type" value="Transcribed_RNA"/>
</dbReference>
<sequence>MLDKAELVRFIAPEAEDSKLLLDFDPRLLAIVQFNSQSNSNSLWCECDYTAFSITAMLDSLT</sequence>
<protein>
    <submittedName>
        <fullName evidence="1">Uncharacterized protein</fullName>
    </submittedName>
</protein>
<dbReference type="AlphaFoldDB" id="A0A0P6I395"/>
<evidence type="ECO:0000313" key="1">
    <source>
        <dbReference type="EMBL" id="JAN84435.1"/>
    </source>
</evidence>
<reference evidence="1" key="1">
    <citation type="submission" date="2015-10" db="EMBL/GenBank/DDBJ databases">
        <title>EvidentialGene: Evidence-directed Construction of Complete mRNA Transcriptomes without Genomes.</title>
        <authorList>
            <person name="Gilbert D.G."/>
        </authorList>
    </citation>
    <scope>NUCLEOTIDE SEQUENCE</scope>
</reference>
<name>A0A0P6I395_9CRUS</name>